<dbReference type="EMBL" id="ABEU02000012">
    <property type="protein sequence ID" value="PNR44139.1"/>
    <property type="molecule type" value="Genomic_DNA"/>
</dbReference>
<proteinExistence type="predicted"/>
<dbReference type="AlphaFoldDB" id="A9S3Q4"/>
<gene>
    <name evidence="1" type="ORF">PHYPA_016523</name>
</gene>
<sequence>MRGDLKSTAINPSNEHFGHTWFIGLVRDLFFDSLKLVWNPSALLHTIAFFNYSTRAGFKIAVTAKPQNLQLRVKQQRLEFTQEKIDRSIAAVWNKYKPAKVQTFIWQINSGGLTTGSWCEVMDFPATCSGCNREVNETLEHCLSVWTAYDLVWKTLNCPPIRAWRELLTYTSRHTRRHKGMSSQYEALLPTLDVLQVAILWHLWCARCRLVFSQERINAHLICHLAWGETIFARMADRNHILSSIDRCGETRKTKCITNFQYTWCYQDVFCSGVLFSTRWHLAPTLIHLPTCIWDPD</sequence>
<dbReference type="InParanoid" id="A9S3Q4"/>
<dbReference type="Proteomes" id="UP000006727">
    <property type="component" value="Chromosome 12"/>
</dbReference>
<evidence type="ECO:0000313" key="3">
    <source>
        <dbReference type="Proteomes" id="UP000006727"/>
    </source>
</evidence>
<keyword evidence="3" id="KW-1185">Reference proteome</keyword>
<dbReference type="PaxDb" id="3218-PP1S46_10V6.1"/>
<reference evidence="1 3" key="2">
    <citation type="journal article" date="2018" name="Plant J.">
        <title>The Physcomitrella patens chromosome-scale assembly reveals moss genome structure and evolution.</title>
        <authorList>
            <person name="Lang D."/>
            <person name="Ullrich K.K."/>
            <person name="Murat F."/>
            <person name="Fuchs J."/>
            <person name="Jenkins J."/>
            <person name="Haas F.B."/>
            <person name="Piednoel M."/>
            <person name="Gundlach H."/>
            <person name="Van Bel M."/>
            <person name="Meyberg R."/>
            <person name="Vives C."/>
            <person name="Morata J."/>
            <person name="Symeonidi A."/>
            <person name="Hiss M."/>
            <person name="Muchero W."/>
            <person name="Kamisugi Y."/>
            <person name="Saleh O."/>
            <person name="Blanc G."/>
            <person name="Decker E.L."/>
            <person name="van Gessel N."/>
            <person name="Grimwood J."/>
            <person name="Hayes R.D."/>
            <person name="Graham S.W."/>
            <person name="Gunter L.E."/>
            <person name="McDaniel S.F."/>
            <person name="Hoernstein S.N.W."/>
            <person name="Larsson A."/>
            <person name="Li F.W."/>
            <person name="Perroud P.F."/>
            <person name="Phillips J."/>
            <person name="Ranjan P."/>
            <person name="Rokshar D.S."/>
            <person name="Rothfels C.J."/>
            <person name="Schneider L."/>
            <person name="Shu S."/>
            <person name="Stevenson D.W."/>
            <person name="Thummler F."/>
            <person name="Tillich M."/>
            <person name="Villarreal Aguilar J.C."/>
            <person name="Widiez T."/>
            <person name="Wong G.K."/>
            <person name="Wymore A."/>
            <person name="Zhang Y."/>
            <person name="Zimmer A.D."/>
            <person name="Quatrano R.S."/>
            <person name="Mayer K.F.X."/>
            <person name="Goodstein D."/>
            <person name="Casacuberta J.M."/>
            <person name="Vandepoele K."/>
            <person name="Reski R."/>
            <person name="Cuming A.C."/>
            <person name="Tuskan G.A."/>
            <person name="Maumus F."/>
            <person name="Salse J."/>
            <person name="Schmutz J."/>
            <person name="Rensing S.A."/>
        </authorList>
    </citation>
    <scope>NUCLEOTIDE SEQUENCE [LARGE SCALE GENOMIC DNA]</scope>
    <source>
        <strain evidence="2 3">cv. Gransden 2004</strain>
    </source>
</reference>
<evidence type="ECO:0000313" key="2">
    <source>
        <dbReference type="EnsemblPlants" id="PAC:32975001.CDS.1"/>
    </source>
</evidence>
<name>A9S3Q4_PHYPA</name>
<reference evidence="1 3" key="1">
    <citation type="journal article" date="2008" name="Science">
        <title>The Physcomitrella genome reveals evolutionary insights into the conquest of land by plants.</title>
        <authorList>
            <person name="Rensing S."/>
            <person name="Lang D."/>
            <person name="Zimmer A."/>
            <person name="Terry A."/>
            <person name="Salamov A."/>
            <person name="Shapiro H."/>
            <person name="Nishiyama T."/>
            <person name="Perroud P.-F."/>
            <person name="Lindquist E."/>
            <person name="Kamisugi Y."/>
            <person name="Tanahashi T."/>
            <person name="Sakakibara K."/>
            <person name="Fujita T."/>
            <person name="Oishi K."/>
            <person name="Shin-I T."/>
            <person name="Kuroki Y."/>
            <person name="Toyoda A."/>
            <person name="Suzuki Y."/>
            <person name="Hashimoto A."/>
            <person name="Yamaguchi K."/>
            <person name="Sugano A."/>
            <person name="Kohara Y."/>
            <person name="Fujiyama A."/>
            <person name="Anterola A."/>
            <person name="Aoki S."/>
            <person name="Ashton N."/>
            <person name="Barbazuk W.B."/>
            <person name="Barker E."/>
            <person name="Bennetzen J."/>
            <person name="Bezanilla M."/>
            <person name="Blankenship R."/>
            <person name="Cho S.H."/>
            <person name="Dutcher S."/>
            <person name="Estelle M."/>
            <person name="Fawcett J.A."/>
            <person name="Gundlach H."/>
            <person name="Hanada K."/>
            <person name="Heyl A."/>
            <person name="Hicks K.A."/>
            <person name="Hugh J."/>
            <person name="Lohr M."/>
            <person name="Mayer K."/>
            <person name="Melkozernov A."/>
            <person name="Murata T."/>
            <person name="Nelson D."/>
            <person name="Pils B."/>
            <person name="Prigge M."/>
            <person name="Reiss B."/>
            <person name="Renner T."/>
            <person name="Rombauts S."/>
            <person name="Rushton P."/>
            <person name="Sanderfoot A."/>
            <person name="Schween G."/>
            <person name="Shiu S.-H."/>
            <person name="Stueber K."/>
            <person name="Theodoulou F.L."/>
            <person name="Tu H."/>
            <person name="Van de Peer Y."/>
            <person name="Verrier P.J."/>
            <person name="Waters E."/>
            <person name="Wood A."/>
            <person name="Yang L."/>
            <person name="Cove D."/>
            <person name="Cuming A."/>
            <person name="Hasebe M."/>
            <person name="Lucas S."/>
            <person name="Mishler D.B."/>
            <person name="Reski R."/>
            <person name="Grigoriev I."/>
            <person name="Quatrano R.S."/>
            <person name="Boore J.L."/>
        </authorList>
    </citation>
    <scope>NUCLEOTIDE SEQUENCE [LARGE SCALE GENOMIC DNA]</scope>
    <source>
        <strain evidence="2 3">cv. Gransden 2004</strain>
    </source>
</reference>
<dbReference type="HOGENOM" id="CLU_938097_0_0_1"/>
<dbReference type="Gramene" id="Pp3c12_20440V3.1">
    <property type="protein sequence ID" value="PAC:32975001.CDS.1"/>
    <property type="gene ID" value="Pp3c12_20440"/>
</dbReference>
<reference evidence="2" key="3">
    <citation type="submission" date="2020-12" db="UniProtKB">
        <authorList>
            <consortium name="EnsemblPlants"/>
        </authorList>
    </citation>
    <scope>IDENTIFICATION</scope>
</reference>
<dbReference type="EnsemblPlants" id="Pp3c12_20440V3.1">
    <property type="protein sequence ID" value="PAC:32975001.CDS.1"/>
    <property type="gene ID" value="Pp3c12_20440"/>
</dbReference>
<protein>
    <submittedName>
        <fullName evidence="1 2">Uncharacterized protein</fullName>
    </submittedName>
</protein>
<organism evidence="1">
    <name type="scientific">Physcomitrium patens</name>
    <name type="common">Spreading-leaved earth moss</name>
    <name type="synonym">Physcomitrella patens</name>
    <dbReference type="NCBI Taxonomy" id="3218"/>
    <lineage>
        <taxon>Eukaryota</taxon>
        <taxon>Viridiplantae</taxon>
        <taxon>Streptophyta</taxon>
        <taxon>Embryophyta</taxon>
        <taxon>Bryophyta</taxon>
        <taxon>Bryophytina</taxon>
        <taxon>Bryopsida</taxon>
        <taxon>Funariidae</taxon>
        <taxon>Funariales</taxon>
        <taxon>Funariaceae</taxon>
        <taxon>Physcomitrium</taxon>
    </lineage>
</organism>
<evidence type="ECO:0000313" key="1">
    <source>
        <dbReference type="EMBL" id="PNR44139.1"/>
    </source>
</evidence>
<accession>A9S3Q4</accession>